<keyword evidence="1" id="KW-0472">Membrane</keyword>
<evidence type="ECO:0000313" key="3">
    <source>
        <dbReference type="Proteomes" id="UP000051213"/>
    </source>
</evidence>
<feature type="transmembrane region" description="Helical" evidence="1">
    <location>
        <begin position="85"/>
        <end position="102"/>
    </location>
</feature>
<proteinExistence type="predicted"/>
<accession>A0A0R2UI73</accession>
<dbReference type="AlphaFoldDB" id="A0A0R2UI73"/>
<reference evidence="2 3" key="1">
    <citation type="submission" date="2015-10" db="EMBL/GenBank/DDBJ databases">
        <title>Metagenome-Assembled Genomes uncover a global brackish microbiome.</title>
        <authorList>
            <person name="Hugerth L.W."/>
            <person name="Larsson J."/>
            <person name="Alneberg J."/>
            <person name="Lindh M.V."/>
            <person name="Legrand C."/>
            <person name="Pinhassi J."/>
            <person name="Andersson A.F."/>
        </authorList>
    </citation>
    <scope>NUCLEOTIDE SEQUENCE [LARGE SCALE GENOMIC DNA]</scope>
    <source>
        <strain evidence="2">BACL26 MAG-121220-bin70</strain>
    </source>
</reference>
<gene>
    <name evidence="2" type="ORF">ABS24_03410</name>
</gene>
<organism evidence="2 3">
    <name type="scientific">SAR92 bacterium BACL26 MAG-121220-bin70</name>
    <dbReference type="NCBI Taxonomy" id="1655626"/>
    <lineage>
        <taxon>Bacteria</taxon>
        <taxon>Pseudomonadati</taxon>
        <taxon>Pseudomonadota</taxon>
        <taxon>Gammaproteobacteria</taxon>
        <taxon>Cellvibrionales</taxon>
        <taxon>Porticoccaceae</taxon>
        <taxon>SAR92 clade</taxon>
    </lineage>
</organism>
<dbReference type="Pfam" id="PF05437">
    <property type="entry name" value="AzlD"/>
    <property type="match status" value="1"/>
</dbReference>
<name>A0A0R2UI73_9GAMM</name>
<dbReference type="EMBL" id="LICA01000029">
    <property type="protein sequence ID" value="KRO96893.1"/>
    <property type="molecule type" value="Genomic_DNA"/>
</dbReference>
<sequence length="103" mass="11414">MTLTTILLLAAITFTTRYLFLEGKLPVRLAPNIKQLLSYSAPAVLSAICLPIIFIHDQQPNWAMSNSYLWGGVAATIAAYKTNNVYWTVVIGFCGFFLSGSYF</sequence>
<keyword evidence="1" id="KW-1133">Transmembrane helix</keyword>
<feature type="transmembrane region" description="Helical" evidence="1">
    <location>
        <begin position="37"/>
        <end position="55"/>
    </location>
</feature>
<keyword evidence="1" id="KW-0812">Transmembrane</keyword>
<comment type="caution">
    <text evidence="2">The sequence shown here is derived from an EMBL/GenBank/DDBJ whole genome shotgun (WGS) entry which is preliminary data.</text>
</comment>
<evidence type="ECO:0000256" key="1">
    <source>
        <dbReference type="SAM" id="Phobius"/>
    </source>
</evidence>
<evidence type="ECO:0000313" key="2">
    <source>
        <dbReference type="EMBL" id="KRO96893.1"/>
    </source>
</evidence>
<dbReference type="InterPro" id="IPR008407">
    <property type="entry name" value="Brnchd-chn_aa_trnsp_AzlD"/>
</dbReference>
<protein>
    <submittedName>
        <fullName evidence="2">Branched-chain amino acid ABC transporter</fullName>
    </submittedName>
</protein>
<dbReference type="Proteomes" id="UP000051213">
    <property type="component" value="Unassembled WGS sequence"/>
</dbReference>